<dbReference type="STRING" id="490629.SAMN05216266_12057"/>
<reference evidence="3" key="1">
    <citation type="submission" date="2016-10" db="EMBL/GenBank/DDBJ databases">
        <authorList>
            <person name="Varghese N."/>
            <person name="Submissions S."/>
        </authorList>
    </citation>
    <scope>NUCLEOTIDE SEQUENCE [LARGE SCALE GENOMIC DNA]</scope>
    <source>
        <strain evidence="3">CGMCC 4.3568</strain>
    </source>
</reference>
<sequence length="140" mass="14914">MKEPVFVVSNSLRQRTVKAHAGDDSTGTCQPRTGPRASERLTTVNDTTERKLMTAHENLNLTDASTGGSCCGHAPSADAVAQTPAEDMAECPVMAGTPVVKAEAEAAALYRDYNGQRYWLCCSSCGPLFDADPERYVTAA</sequence>
<dbReference type="GO" id="GO:0016491">
    <property type="term" value="F:oxidoreductase activity"/>
    <property type="evidence" value="ECO:0007669"/>
    <property type="project" value="InterPro"/>
</dbReference>
<proteinExistence type="predicted"/>
<dbReference type="InterPro" id="IPR009078">
    <property type="entry name" value="Ferritin-like_SF"/>
</dbReference>
<organism evidence="2 3">
    <name type="scientific">Amycolatopsis marina</name>
    <dbReference type="NCBI Taxonomy" id="490629"/>
    <lineage>
        <taxon>Bacteria</taxon>
        <taxon>Bacillati</taxon>
        <taxon>Actinomycetota</taxon>
        <taxon>Actinomycetes</taxon>
        <taxon>Pseudonocardiales</taxon>
        <taxon>Pseudonocardiaceae</taxon>
        <taxon>Amycolatopsis</taxon>
    </lineage>
</organism>
<dbReference type="SUPFAM" id="SSF47240">
    <property type="entry name" value="Ferritin-like"/>
    <property type="match status" value="1"/>
</dbReference>
<dbReference type="RefSeq" id="WP_245788749.1">
    <property type="nucleotide sequence ID" value="NZ_FOKG01000020.1"/>
</dbReference>
<evidence type="ECO:0000313" key="2">
    <source>
        <dbReference type="EMBL" id="SFB56811.1"/>
    </source>
</evidence>
<dbReference type="Proteomes" id="UP000243799">
    <property type="component" value="Unassembled WGS sequence"/>
</dbReference>
<dbReference type="Gene3D" id="1.10.620.20">
    <property type="entry name" value="Ribonucleotide Reductase, subunit A"/>
    <property type="match status" value="1"/>
</dbReference>
<feature type="region of interest" description="Disordered" evidence="1">
    <location>
        <begin position="17"/>
        <end position="39"/>
    </location>
</feature>
<keyword evidence="3" id="KW-1185">Reference proteome</keyword>
<accession>A0A1I1C2N4</accession>
<evidence type="ECO:0000256" key="1">
    <source>
        <dbReference type="SAM" id="MobiDB-lite"/>
    </source>
</evidence>
<name>A0A1I1C2N4_9PSEU</name>
<gene>
    <name evidence="2" type="ORF">SAMN05216266_12057</name>
</gene>
<dbReference type="AlphaFoldDB" id="A0A1I1C2N4"/>
<dbReference type="EMBL" id="FOKG01000020">
    <property type="protein sequence ID" value="SFB56811.1"/>
    <property type="molecule type" value="Genomic_DNA"/>
</dbReference>
<dbReference type="InterPro" id="IPR012348">
    <property type="entry name" value="RNR-like"/>
</dbReference>
<evidence type="ECO:0000313" key="3">
    <source>
        <dbReference type="Proteomes" id="UP000243799"/>
    </source>
</evidence>
<protein>
    <submittedName>
        <fullName evidence="2">YHS domain-containing protein</fullName>
    </submittedName>
</protein>